<gene>
    <name evidence="2" type="ORF">FDA38_16530</name>
</gene>
<evidence type="ECO:0000313" key="3">
    <source>
        <dbReference type="Proteomes" id="UP000305836"/>
    </source>
</evidence>
<accession>A0A4U3LYA5</accession>
<proteinExistence type="predicted"/>
<evidence type="ECO:0000256" key="1">
    <source>
        <dbReference type="SAM" id="MobiDB-lite"/>
    </source>
</evidence>
<comment type="caution">
    <text evidence="2">The sequence shown here is derived from an EMBL/GenBank/DDBJ whole genome shotgun (WGS) entry which is preliminary data.</text>
</comment>
<sequence>MSDRTRQPTSHERMSGRPWDASYQDGPAPWDAGQRRAAQDRDADARERGSGLARDSQAKLSMIRREQAVAYRLHVNHLVDRLPTGSHEQAAYVGLQDTAPRDALLGLHARMAGCVPSDWEHPTLIQTYSPRAAVYVLPVRDFGVFTLGRLPLDADAVRRIDLLADRLCARLDGGERRGGMGHELREACASGRIAVRWDTSSLWAREVPRPAIDVAAARVELCRRHVRCFGPTTPKAFSWWSGLSPADARTVWDLLADELVEVDFDGVAGWILRADEESLRSATSPRGVRLLVASDLRLFGRDHGGRFVGPGLRELTPVADSFHPNGLLVDGRIVGAWGRKGGRVSVVLAEKLGAAQYEAVEAEVASMPVRDPQLSIS</sequence>
<organism evidence="2 3">
    <name type="scientific">Kribbella jiaozuonensis</name>
    <dbReference type="NCBI Taxonomy" id="2575441"/>
    <lineage>
        <taxon>Bacteria</taxon>
        <taxon>Bacillati</taxon>
        <taxon>Actinomycetota</taxon>
        <taxon>Actinomycetes</taxon>
        <taxon>Propionibacteriales</taxon>
        <taxon>Kribbellaceae</taxon>
        <taxon>Kribbella</taxon>
    </lineage>
</organism>
<name>A0A4U3LYA5_9ACTN</name>
<dbReference type="InterPro" id="IPR009351">
    <property type="entry name" value="AlkZ-like"/>
</dbReference>
<dbReference type="AlphaFoldDB" id="A0A4U3LYA5"/>
<dbReference type="OrthoDB" id="9148135at2"/>
<dbReference type="Pfam" id="PF06224">
    <property type="entry name" value="AlkZ-like"/>
    <property type="match status" value="1"/>
</dbReference>
<reference evidence="2 3" key="1">
    <citation type="submission" date="2019-04" db="EMBL/GenBank/DDBJ databases">
        <title>Kribbella sp. NEAU-THZ 27 nov., a novel actinomycete isolated from soil.</title>
        <authorList>
            <person name="Duan L."/>
        </authorList>
    </citation>
    <scope>NUCLEOTIDE SEQUENCE [LARGE SCALE GENOMIC DNA]</scope>
    <source>
        <strain evidence="3">NEAU-THZ27</strain>
    </source>
</reference>
<evidence type="ECO:0000313" key="2">
    <source>
        <dbReference type="EMBL" id="TKK80579.1"/>
    </source>
</evidence>
<dbReference type="PANTHER" id="PTHR38479:SF2">
    <property type="entry name" value="WINGED HELIX DNA-BINDING DOMAIN-CONTAINING PROTEIN"/>
    <property type="match status" value="1"/>
</dbReference>
<dbReference type="Proteomes" id="UP000305836">
    <property type="component" value="Unassembled WGS sequence"/>
</dbReference>
<dbReference type="EMBL" id="SZPZ01000002">
    <property type="protein sequence ID" value="TKK80579.1"/>
    <property type="molecule type" value="Genomic_DNA"/>
</dbReference>
<dbReference type="RefSeq" id="WP_137255503.1">
    <property type="nucleotide sequence ID" value="NZ_JBHSPQ010000001.1"/>
</dbReference>
<dbReference type="PANTHER" id="PTHR38479">
    <property type="entry name" value="LMO0824 PROTEIN"/>
    <property type="match status" value="1"/>
</dbReference>
<keyword evidence="3" id="KW-1185">Reference proteome</keyword>
<protein>
    <submittedName>
        <fullName evidence="2">Winged helix DNA-binding domain-containing protein</fullName>
    </submittedName>
</protein>
<keyword evidence="2" id="KW-0238">DNA-binding</keyword>
<dbReference type="GO" id="GO:0003677">
    <property type="term" value="F:DNA binding"/>
    <property type="evidence" value="ECO:0007669"/>
    <property type="project" value="UniProtKB-KW"/>
</dbReference>
<feature type="compositionally biased region" description="Basic and acidic residues" evidence="1">
    <location>
        <begin position="1"/>
        <end position="15"/>
    </location>
</feature>
<feature type="region of interest" description="Disordered" evidence="1">
    <location>
        <begin position="1"/>
        <end position="58"/>
    </location>
</feature>
<feature type="compositionally biased region" description="Basic and acidic residues" evidence="1">
    <location>
        <begin position="33"/>
        <end position="49"/>
    </location>
</feature>